<dbReference type="GO" id="GO:0042883">
    <property type="term" value="P:cysteine transport"/>
    <property type="evidence" value="ECO:0007669"/>
    <property type="project" value="InterPro"/>
</dbReference>
<dbReference type="SUPFAM" id="SSF52540">
    <property type="entry name" value="P-loop containing nucleoside triphosphate hydrolases"/>
    <property type="match status" value="1"/>
</dbReference>
<dbReference type="CDD" id="cd18584">
    <property type="entry name" value="ABC_6TM_AarD_CydD"/>
    <property type="match status" value="1"/>
</dbReference>
<dbReference type="InterPro" id="IPR011527">
    <property type="entry name" value="ABC1_TM_dom"/>
</dbReference>
<keyword evidence="4" id="KW-0547">Nucleotide-binding</keyword>
<feature type="region of interest" description="Disordered" evidence="8">
    <location>
        <begin position="326"/>
        <end position="356"/>
    </location>
</feature>
<dbReference type="GO" id="GO:0005886">
    <property type="term" value="C:plasma membrane"/>
    <property type="evidence" value="ECO:0007669"/>
    <property type="project" value="UniProtKB-SubCell"/>
</dbReference>
<comment type="subcellular location">
    <subcellularLocation>
        <location evidence="1">Cell membrane</location>
        <topology evidence="1">Multi-pass membrane protein</topology>
    </subcellularLocation>
</comment>
<protein>
    <submittedName>
        <fullName evidence="12">Thiol reductant ABC exporter subunit CydD</fullName>
    </submittedName>
</protein>
<evidence type="ECO:0000256" key="9">
    <source>
        <dbReference type="SAM" id="Phobius"/>
    </source>
</evidence>
<evidence type="ECO:0000313" key="13">
    <source>
        <dbReference type="Proteomes" id="UP000559809"/>
    </source>
</evidence>
<dbReference type="PANTHER" id="PTHR24221:SF261">
    <property type="entry name" value="GLUTATHIONE_L-CYSTEINE TRANSPORT SYSTEM ATP-BINDING_PERMEASE PROTEIN CYDD"/>
    <property type="match status" value="1"/>
</dbReference>
<evidence type="ECO:0000256" key="7">
    <source>
        <dbReference type="ARBA" id="ARBA00023136"/>
    </source>
</evidence>
<dbReference type="SMART" id="SM00382">
    <property type="entry name" value="AAA"/>
    <property type="match status" value="1"/>
</dbReference>
<proteinExistence type="predicted"/>
<dbReference type="GO" id="GO:0016887">
    <property type="term" value="F:ATP hydrolysis activity"/>
    <property type="evidence" value="ECO:0007669"/>
    <property type="project" value="InterPro"/>
</dbReference>
<dbReference type="InterPro" id="IPR027417">
    <property type="entry name" value="P-loop_NTPase"/>
</dbReference>
<feature type="transmembrane region" description="Helical" evidence="9">
    <location>
        <begin position="57"/>
        <end position="74"/>
    </location>
</feature>
<dbReference type="RefSeq" id="WP_180157864.1">
    <property type="nucleotide sequence ID" value="NZ_JACCEM010000010.1"/>
</dbReference>
<dbReference type="PANTHER" id="PTHR24221">
    <property type="entry name" value="ATP-BINDING CASSETTE SUB-FAMILY B"/>
    <property type="match status" value="1"/>
</dbReference>
<dbReference type="GO" id="GO:0034040">
    <property type="term" value="F:ATPase-coupled lipid transmembrane transporter activity"/>
    <property type="evidence" value="ECO:0007669"/>
    <property type="project" value="TreeGrafter"/>
</dbReference>
<dbReference type="Pfam" id="PF00005">
    <property type="entry name" value="ABC_tran"/>
    <property type="match status" value="1"/>
</dbReference>
<dbReference type="AlphaFoldDB" id="A0A853FYN2"/>
<feature type="transmembrane region" description="Helical" evidence="9">
    <location>
        <begin position="162"/>
        <end position="182"/>
    </location>
</feature>
<gene>
    <name evidence="12" type="primary">cydD</name>
    <name evidence="12" type="ORF">H0A72_18025</name>
</gene>
<keyword evidence="13" id="KW-1185">Reference proteome</keyword>
<evidence type="ECO:0000259" key="10">
    <source>
        <dbReference type="PROSITE" id="PS50893"/>
    </source>
</evidence>
<dbReference type="InterPro" id="IPR003593">
    <property type="entry name" value="AAA+_ATPase"/>
</dbReference>
<evidence type="ECO:0000256" key="5">
    <source>
        <dbReference type="ARBA" id="ARBA00022840"/>
    </source>
</evidence>
<evidence type="ECO:0000256" key="8">
    <source>
        <dbReference type="SAM" id="MobiDB-lite"/>
    </source>
</evidence>
<keyword evidence="2" id="KW-1003">Cell membrane</keyword>
<keyword evidence="5" id="KW-0067">ATP-binding</keyword>
<dbReference type="GO" id="GO:0140359">
    <property type="term" value="F:ABC-type transporter activity"/>
    <property type="evidence" value="ECO:0007669"/>
    <property type="project" value="InterPro"/>
</dbReference>
<feature type="domain" description="ABC transporter" evidence="10">
    <location>
        <begin position="359"/>
        <end position="581"/>
    </location>
</feature>
<evidence type="ECO:0000256" key="2">
    <source>
        <dbReference type="ARBA" id="ARBA00022475"/>
    </source>
</evidence>
<keyword evidence="3 9" id="KW-0812">Transmembrane</keyword>
<dbReference type="GO" id="GO:0005524">
    <property type="term" value="F:ATP binding"/>
    <property type="evidence" value="ECO:0007669"/>
    <property type="project" value="UniProtKB-KW"/>
</dbReference>
<dbReference type="CDD" id="cd03228">
    <property type="entry name" value="ABCC_MRP_Like"/>
    <property type="match status" value="1"/>
</dbReference>
<sequence>MAPPDRTLANGSRPTSDLRLDVACLVHAVSPLLWLPQAALLALGVSRLHSGAGLNGVLWPAAGIVLAGMLRAWLEAWSAGRMFDTAREHLSRWRDRSIAAMAARSPLDRARVHAGAAASALAEQAEAMLPWQTRYRGATWRVRIMPVLILLPVAWYSWAATAVLVLAAPLIPMFMVIVGWRARAASEAQWMQMGNMNAFLLDRLRGLPTLRALGSVDATARRLRASAEDLRQRTMHVLRIAFLSSAVLELFAALGVAMVAAYVGFHLLGHLDFGAWGRRLSLAQGLFVLLLAPAFFEPLRELASVWHDRAAGMAAMDALDRLNADGLPLPGEASPDQATQGASAVPPQEDGTPVRPPRVKVQDLAFAFPGETPVFQDFALDVKPGEHVALVGGSGTGKTVLMSLLAGLLPPSEGRIEIGGIALTAETARRLRDRMAWMGQRPHVFSGSVQHNVALGRTGVGSMQVHRAIQWAQLDQVAQAHPGTSLGEGGTGLSGGEAARLALARLAAAPRADLLLADEPTAHLDTETAEQVIESLVALAQGRTLIVATHDPVLAARMDRVVHLAAPVDAAQPVPGGWHGA</sequence>
<dbReference type="EMBL" id="JACCEM010000010">
    <property type="protein sequence ID" value="NYT51214.1"/>
    <property type="molecule type" value="Genomic_DNA"/>
</dbReference>
<accession>A0A853FYN2</accession>
<name>A0A853FYN2_9BURK</name>
<keyword evidence="6 9" id="KW-1133">Transmembrane helix</keyword>
<evidence type="ECO:0000256" key="1">
    <source>
        <dbReference type="ARBA" id="ARBA00004651"/>
    </source>
</evidence>
<comment type="caution">
    <text evidence="12">The sequence shown here is derived from an EMBL/GenBank/DDBJ whole genome shotgun (WGS) entry which is preliminary data.</text>
</comment>
<evidence type="ECO:0000259" key="11">
    <source>
        <dbReference type="PROSITE" id="PS50929"/>
    </source>
</evidence>
<dbReference type="InterPro" id="IPR036640">
    <property type="entry name" value="ABC1_TM_sf"/>
</dbReference>
<reference evidence="12 13" key="1">
    <citation type="submission" date="2020-07" db="EMBL/GenBank/DDBJ databases">
        <title>Taxonomic revisions and descriptions of new bacterial species based on genomic comparisons in the high-G+C-content subgroup of the family Alcaligenaceae.</title>
        <authorList>
            <person name="Szabo A."/>
            <person name="Felfoldi T."/>
        </authorList>
    </citation>
    <scope>NUCLEOTIDE SEQUENCE [LARGE SCALE GENOMIC DNA]</scope>
    <source>
        <strain evidence="12 13">LMG 24012</strain>
    </source>
</reference>
<dbReference type="Gene3D" id="1.20.1560.10">
    <property type="entry name" value="ABC transporter type 1, transmembrane domain"/>
    <property type="match status" value="1"/>
</dbReference>
<dbReference type="Pfam" id="PF00664">
    <property type="entry name" value="ABC_membrane"/>
    <property type="match status" value="1"/>
</dbReference>
<evidence type="ECO:0000313" key="12">
    <source>
        <dbReference type="EMBL" id="NYT51214.1"/>
    </source>
</evidence>
<feature type="transmembrane region" description="Helical" evidence="9">
    <location>
        <begin position="240"/>
        <end position="264"/>
    </location>
</feature>
<dbReference type="InterPro" id="IPR017871">
    <property type="entry name" value="ABC_transporter-like_CS"/>
</dbReference>
<dbReference type="PROSITE" id="PS00211">
    <property type="entry name" value="ABC_TRANSPORTER_1"/>
    <property type="match status" value="1"/>
</dbReference>
<dbReference type="NCBIfam" id="TIGR02857">
    <property type="entry name" value="CydD"/>
    <property type="match status" value="1"/>
</dbReference>
<feature type="domain" description="ABC transmembrane type-1" evidence="11">
    <location>
        <begin position="144"/>
        <end position="311"/>
    </location>
</feature>
<dbReference type="SUPFAM" id="SSF90123">
    <property type="entry name" value="ABC transporter transmembrane region"/>
    <property type="match status" value="1"/>
</dbReference>
<keyword evidence="7 9" id="KW-0472">Membrane</keyword>
<dbReference type="PROSITE" id="PS50893">
    <property type="entry name" value="ABC_TRANSPORTER_2"/>
    <property type="match status" value="1"/>
</dbReference>
<evidence type="ECO:0000256" key="6">
    <source>
        <dbReference type="ARBA" id="ARBA00022989"/>
    </source>
</evidence>
<evidence type="ECO:0000256" key="4">
    <source>
        <dbReference type="ARBA" id="ARBA00022741"/>
    </source>
</evidence>
<feature type="transmembrane region" description="Helical" evidence="9">
    <location>
        <begin position="20"/>
        <end position="45"/>
    </location>
</feature>
<dbReference type="Proteomes" id="UP000559809">
    <property type="component" value="Unassembled WGS sequence"/>
</dbReference>
<dbReference type="Gene3D" id="3.40.50.300">
    <property type="entry name" value="P-loop containing nucleotide triphosphate hydrolases"/>
    <property type="match status" value="1"/>
</dbReference>
<dbReference type="InterPro" id="IPR003439">
    <property type="entry name" value="ABC_transporter-like_ATP-bd"/>
</dbReference>
<dbReference type="PROSITE" id="PS50929">
    <property type="entry name" value="ABC_TM1F"/>
    <property type="match status" value="1"/>
</dbReference>
<evidence type="ECO:0000256" key="3">
    <source>
        <dbReference type="ARBA" id="ARBA00022692"/>
    </source>
</evidence>
<dbReference type="InterPro" id="IPR014216">
    <property type="entry name" value="ABC_transptr_CydD"/>
</dbReference>
<dbReference type="InterPro" id="IPR039421">
    <property type="entry name" value="Type_1_exporter"/>
</dbReference>
<organism evidence="12 13">
    <name type="scientific">Parapusillimonas granuli</name>
    <dbReference type="NCBI Taxonomy" id="380911"/>
    <lineage>
        <taxon>Bacteria</taxon>
        <taxon>Pseudomonadati</taxon>
        <taxon>Pseudomonadota</taxon>
        <taxon>Betaproteobacteria</taxon>
        <taxon>Burkholderiales</taxon>
        <taxon>Alcaligenaceae</taxon>
        <taxon>Parapusillimonas</taxon>
    </lineage>
</organism>